<dbReference type="PANTHER" id="PTHR34235">
    <property type="entry name" value="SLR1203 PROTEIN-RELATED"/>
    <property type="match status" value="1"/>
</dbReference>
<dbReference type="Gene3D" id="1.20.1220.20">
    <property type="entry name" value="Uncharcterised protein PF01724"/>
    <property type="match status" value="1"/>
</dbReference>
<keyword evidence="2" id="KW-1185">Reference proteome</keyword>
<evidence type="ECO:0000313" key="1">
    <source>
        <dbReference type="EMBL" id="CDH46653.1"/>
    </source>
</evidence>
<gene>
    <name evidence="1" type="ORF">BN874_540039</name>
</gene>
<reference evidence="1 2" key="1">
    <citation type="journal article" date="2014" name="ISME J.">
        <title>Candidatus Competibacter-lineage genomes retrieved from metagenomes reveal functional metabolic diversity.</title>
        <authorList>
            <person name="McIlroy S.J."/>
            <person name="Albertsen M."/>
            <person name="Andresen E.K."/>
            <person name="Saunders A.M."/>
            <person name="Kristiansen R."/>
            <person name="Stokholm-Bjerregaard M."/>
            <person name="Nielsen K.L."/>
            <person name="Nielsen P.H."/>
        </authorList>
    </citation>
    <scope>NUCLEOTIDE SEQUENCE [LARGE SCALE GENOMIC DNA]</scope>
    <source>
        <strain evidence="1 2">Run_B_J11</strain>
    </source>
</reference>
<protein>
    <recommendedName>
        <fullName evidence="3">DUF29 domain-containing protein</fullName>
    </recommendedName>
</protein>
<dbReference type="Pfam" id="PF01724">
    <property type="entry name" value="DUF29"/>
    <property type="match status" value="1"/>
</dbReference>
<organism evidence="1 2">
    <name type="scientific">Candidatus Contendobacter odensis Run_B_J11</name>
    <dbReference type="NCBI Taxonomy" id="1400861"/>
    <lineage>
        <taxon>Bacteria</taxon>
        <taxon>Pseudomonadati</taxon>
        <taxon>Pseudomonadota</taxon>
        <taxon>Gammaproteobacteria</taxon>
        <taxon>Candidatus Competibacteraceae</taxon>
        <taxon>Candidatus Contendibacter</taxon>
    </lineage>
</organism>
<dbReference type="OrthoDB" id="5766125at2"/>
<accession>A0A7U7GE04</accession>
<proteinExistence type="predicted"/>
<sequence>MAGLATLHDRDFYAWTLQQADLLKQRRLAEVDIDSIVEELECMGASERRELINRLAVLMAYLLRWRFQPELRGNSWRNTIDVQRFDIKELLEDNPSLAAGLNERMEKAYRKSVMLAVRETGLSKMAFPVACPFSADQLLSEEFWPEW</sequence>
<dbReference type="EMBL" id="CBTK010000270">
    <property type="protein sequence ID" value="CDH46653.1"/>
    <property type="molecule type" value="Genomic_DNA"/>
</dbReference>
<evidence type="ECO:0008006" key="3">
    <source>
        <dbReference type="Google" id="ProtNLM"/>
    </source>
</evidence>
<comment type="caution">
    <text evidence="1">The sequence shown here is derived from an EMBL/GenBank/DDBJ whole genome shotgun (WGS) entry which is preliminary data.</text>
</comment>
<dbReference type="Proteomes" id="UP000019184">
    <property type="component" value="Unassembled WGS sequence"/>
</dbReference>
<dbReference type="InterPro" id="IPR002636">
    <property type="entry name" value="DUF29"/>
</dbReference>
<dbReference type="AlphaFoldDB" id="A0A7U7GE04"/>
<evidence type="ECO:0000313" key="2">
    <source>
        <dbReference type="Proteomes" id="UP000019184"/>
    </source>
</evidence>
<name>A0A7U7GE04_9GAMM</name>